<evidence type="ECO:0000256" key="1">
    <source>
        <dbReference type="ARBA" id="ARBA00004141"/>
    </source>
</evidence>
<proteinExistence type="predicted"/>
<evidence type="ECO:0000259" key="6">
    <source>
        <dbReference type="Pfam" id="PF01699"/>
    </source>
</evidence>
<keyword evidence="4 5" id="KW-0472">Membrane</keyword>
<feature type="transmembrane region" description="Helical" evidence="5">
    <location>
        <begin position="29"/>
        <end position="46"/>
    </location>
</feature>
<evidence type="ECO:0000256" key="5">
    <source>
        <dbReference type="SAM" id="Phobius"/>
    </source>
</evidence>
<feature type="domain" description="Sodium/calcium exchanger membrane region" evidence="6">
    <location>
        <begin position="68"/>
        <end position="204"/>
    </location>
</feature>
<dbReference type="Gene3D" id="1.20.1420.30">
    <property type="entry name" value="NCX, central ion-binding region"/>
    <property type="match status" value="1"/>
</dbReference>
<feature type="transmembrane region" description="Helical" evidence="5">
    <location>
        <begin position="211"/>
        <end position="231"/>
    </location>
</feature>
<reference evidence="7 8" key="1">
    <citation type="journal article" date="2014" name="Genome Announc.">
        <title>Complete Genome Sequence of Mycoplasma ovis Strain Michigan, a Hemoplasma of Sheep with Two Distinct 16S rRNA Genes.</title>
        <authorList>
            <person name="Deshuillers P.L."/>
            <person name="Santos A.P."/>
            <person name="do Nascimento N.C."/>
            <person name="Hampel J.A."/>
            <person name="Bergin I.L."/>
            <person name="Dyson M.C."/>
            <person name="Messick J.B."/>
        </authorList>
    </citation>
    <scope>NUCLEOTIDE SEQUENCE [LARGE SCALE GENOMIC DNA]</scope>
    <source>
        <strain evidence="7 8">Michigan</strain>
    </source>
</reference>
<protein>
    <submittedName>
        <fullName evidence="7">Sodium/hydrogen exchanger</fullName>
    </submittedName>
</protein>
<evidence type="ECO:0000256" key="4">
    <source>
        <dbReference type="ARBA" id="ARBA00023136"/>
    </source>
</evidence>
<accession>A0ABN4BQP2</accession>
<dbReference type="InterPro" id="IPR044880">
    <property type="entry name" value="NCX_ion-bd_dom_sf"/>
</dbReference>
<gene>
    <name evidence="7" type="ORF">OVS_01175</name>
</gene>
<comment type="subcellular location">
    <subcellularLocation>
        <location evidence="1">Membrane</location>
        <topology evidence="1">Multi-pass membrane protein</topology>
    </subcellularLocation>
</comment>
<feature type="transmembrane region" description="Helical" evidence="5">
    <location>
        <begin position="102"/>
        <end position="124"/>
    </location>
</feature>
<evidence type="ECO:0000256" key="2">
    <source>
        <dbReference type="ARBA" id="ARBA00022692"/>
    </source>
</evidence>
<sequence>MFTVELAILLIAVSWTSLSTKINIGALSPLPFLFFIVWICYLTFTKKTQEDFKNYSNMFDKWSNSKFLGIFGFIFVCFSALSFLNFNIVTKFEKTFNIPRNIGLGAILSLVTSCPEFFSFFFLFKSRHFGLASAGIFGSALFNLFLPSLTQSIQGGWFLSKLSTDSNLQNSLVSWIGLSLALNIVFLISFYKNEKGNYILNFQFKKWNVSWDWVLMISYLTFSFVVFPVFLKG</sequence>
<feature type="transmembrane region" description="Helical" evidence="5">
    <location>
        <begin position="172"/>
        <end position="191"/>
    </location>
</feature>
<organism evidence="7 8">
    <name type="scientific">Mycoplasma ovis str. Michigan</name>
    <dbReference type="NCBI Taxonomy" id="1415773"/>
    <lineage>
        <taxon>Bacteria</taxon>
        <taxon>Bacillati</taxon>
        <taxon>Mycoplasmatota</taxon>
        <taxon>Mollicutes</taxon>
        <taxon>Mycoplasmataceae</taxon>
        <taxon>Mycoplasma</taxon>
    </lineage>
</organism>
<dbReference type="EMBL" id="CP006935">
    <property type="protein sequence ID" value="AHC39863.1"/>
    <property type="molecule type" value="Genomic_DNA"/>
</dbReference>
<evidence type="ECO:0000313" key="8">
    <source>
        <dbReference type="Proteomes" id="UP000018745"/>
    </source>
</evidence>
<name>A0ABN4BQP2_9MOLU</name>
<dbReference type="Pfam" id="PF01699">
    <property type="entry name" value="Na_Ca_ex"/>
    <property type="match status" value="1"/>
</dbReference>
<keyword evidence="8" id="KW-1185">Reference proteome</keyword>
<keyword evidence="3 5" id="KW-1133">Transmembrane helix</keyword>
<dbReference type="InterPro" id="IPR004837">
    <property type="entry name" value="NaCa_Exmemb"/>
</dbReference>
<dbReference type="Proteomes" id="UP000018745">
    <property type="component" value="Chromosome"/>
</dbReference>
<feature type="transmembrane region" description="Helical" evidence="5">
    <location>
        <begin position="67"/>
        <end position="90"/>
    </location>
</feature>
<feature type="transmembrane region" description="Helical" evidence="5">
    <location>
        <begin position="131"/>
        <end position="152"/>
    </location>
</feature>
<evidence type="ECO:0000313" key="7">
    <source>
        <dbReference type="EMBL" id="AHC39863.1"/>
    </source>
</evidence>
<evidence type="ECO:0000256" key="3">
    <source>
        <dbReference type="ARBA" id="ARBA00022989"/>
    </source>
</evidence>
<keyword evidence="2 5" id="KW-0812">Transmembrane</keyword>